<comment type="similarity">
    <text evidence="1 10">Belongs to the folylpolyglutamate synthase family.</text>
</comment>
<evidence type="ECO:0000256" key="2">
    <source>
        <dbReference type="ARBA" id="ARBA00013025"/>
    </source>
</evidence>
<reference evidence="13 14" key="1">
    <citation type="submission" date="2021-01" db="EMBL/GenBank/DDBJ databases">
        <title>Genomic Encyclopedia of Type Strains, Phase IV (KMG-IV): sequencing the most valuable type-strain genomes for metagenomic binning, comparative biology and taxonomic classification.</title>
        <authorList>
            <person name="Goeker M."/>
        </authorList>
    </citation>
    <scope>NUCLEOTIDE SEQUENCE [LARGE SCALE GENOMIC DNA]</scope>
    <source>
        <strain evidence="13 14">DSM 105482</strain>
    </source>
</reference>
<feature type="domain" description="Mur ligase C-terminal" evidence="11">
    <location>
        <begin position="298"/>
        <end position="415"/>
    </location>
</feature>
<keyword evidence="3 10" id="KW-0436">Ligase</keyword>
<dbReference type="PANTHER" id="PTHR11136">
    <property type="entry name" value="FOLYLPOLYGLUTAMATE SYNTHASE-RELATED"/>
    <property type="match status" value="1"/>
</dbReference>
<dbReference type="InterPro" id="IPR013221">
    <property type="entry name" value="Mur_ligase_cen"/>
</dbReference>
<evidence type="ECO:0000256" key="7">
    <source>
        <dbReference type="ARBA" id="ARBA00022842"/>
    </source>
</evidence>
<dbReference type="RefSeq" id="WP_204540445.1">
    <property type="nucleotide sequence ID" value="NZ_JAFBFI010000004.1"/>
</dbReference>
<dbReference type="InterPro" id="IPR036565">
    <property type="entry name" value="Mur-like_cat_sf"/>
</dbReference>
<keyword evidence="7" id="KW-0460">Magnesium</keyword>
<keyword evidence="4" id="KW-0479">Metal-binding</keyword>
<comment type="caution">
    <text evidence="13">The sequence shown here is derived from an EMBL/GenBank/DDBJ whole genome shotgun (WGS) entry which is preliminary data.</text>
</comment>
<evidence type="ECO:0000256" key="1">
    <source>
        <dbReference type="ARBA" id="ARBA00008276"/>
    </source>
</evidence>
<dbReference type="SUPFAM" id="SSF53244">
    <property type="entry name" value="MurD-like peptide ligases, peptide-binding domain"/>
    <property type="match status" value="1"/>
</dbReference>
<dbReference type="InterPro" id="IPR036615">
    <property type="entry name" value="Mur_ligase_C_dom_sf"/>
</dbReference>
<evidence type="ECO:0000259" key="12">
    <source>
        <dbReference type="Pfam" id="PF08245"/>
    </source>
</evidence>
<feature type="domain" description="Mur ligase central" evidence="12">
    <location>
        <begin position="47"/>
        <end position="272"/>
    </location>
</feature>
<gene>
    <name evidence="13" type="ORF">JOC77_001350</name>
</gene>
<dbReference type="SUPFAM" id="SSF53623">
    <property type="entry name" value="MurD-like peptide ligases, catalytic domain"/>
    <property type="match status" value="1"/>
</dbReference>
<dbReference type="Pfam" id="PF08245">
    <property type="entry name" value="Mur_ligase_M"/>
    <property type="match status" value="1"/>
</dbReference>
<dbReference type="EC" id="6.3.2.17" evidence="2"/>
<comment type="catalytic activity">
    <reaction evidence="9">
        <text>(6S)-5,6,7,8-tetrahydrofolyl-(gamma-L-Glu)(n) + L-glutamate + ATP = (6S)-5,6,7,8-tetrahydrofolyl-(gamma-L-Glu)(n+1) + ADP + phosphate + H(+)</text>
        <dbReference type="Rhea" id="RHEA:10580"/>
        <dbReference type="Rhea" id="RHEA-COMP:14738"/>
        <dbReference type="Rhea" id="RHEA-COMP:14740"/>
        <dbReference type="ChEBI" id="CHEBI:15378"/>
        <dbReference type="ChEBI" id="CHEBI:29985"/>
        <dbReference type="ChEBI" id="CHEBI:30616"/>
        <dbReference type="ChEBI" id="CHEBI:43474"/>
        <dbReference type="ChEBI" id="CHEBI:141005"/>
        <dbReference type="ChEBI" id="CHEBI:456216"/>
        <dbReference type="EC" id="6.3.2.17"/>
    </reaction>
</comment>
<sequence>MFKDYTEVQTFFKNKEMKLGMDFGLSRMEKIIKTLGHPEKEFSSIHIAGSNGKGSTLNYLKEILMHAGVTVGSFTSPHIERLNERIMINDRQIADQEIVALMNRLVPALQACGEEDHITYFEVLTVLSMMYFADEKPEIVLFETGLGGRLDSTNVIHPLISIITNISLEHTDFLGDTIDKIAFEKAGIIKQDTPVITGDLAPDAYEVISKKAADCQAKMFSFNQDFEARGMSTENEIQIFSYAFAETEWTSLKISMLGEHQINNASLALAACVLLKEKGFMISEQAVRTGLEKAKWKGRIEVISHAPLVILDGAHNPDGMKVLVKTLSKTFPEKRFTFVMAVLKDKDYQEMLSIIEPAAAELVFTEIEMYRSLAAEELFSHSSHRAKKVCLNWQEAIDSSYIKLAQDEAVIITGSLYFIAEARGYLLEKAAGK</sequence>
<evidence type="ECO:0000256" key="4">
    <source>
        <dbReference type="ARBA" id="ARBA00022723"/>
    </source>
</evidence>
<dbReference type="NCBIfam" id="TIGR01499">
    <property type="entry name" value="folC"/>
    <property type="match status" value="1"/>
</dbReference>
<evidence type="ECO:0000256" key="6">
    <source>
        <dbReference type="ARBA" id="ARBA00022840"/>
    </source>
</evidence>
<dbReference type="Proteomes" id="UP000823486">
    <property type="component" value="Unassembled WGS sequence"/>
</dbReference>
<dbReference type="InterPro" id="IPR001645">
    <property type="entry name" value="Folylpolyglutamate_synth"/>
</dbReference>
<dbReference type="Gene3D" id="3.90.190.20">
    <property type="entry name" value="Mur ligase, C-terminal domain"/>
    <property type="match status" value="1"/>
</dbReference>
<evidence type="ECO:0000256" key="8">
    <source>
        <dbReference type="ARBA" id="ARBA00030592"/>
    </source>
</evidence>
<dbReference type="PIRSF" id="PIRSF001563">
    <property type="entry name" value="Folylpolyglu_synth"/>
    <property type="match status" value="1"/>
</dbReference>
<evidence type="ECO:0000256" key="9">
    <source>
        <dbReference type="ARBA" id="ARBA00047493"/>
    </source>
</evidence>
<accession>A0ABS2QFL6</accession>
<dbReference type="GO" id="GO:0008841">
    <property type="term" value="F:dihydrofolate synthase activity"/>
    <property type="evidence" value="ECO:0007669"/>
    <property type="project" value="UniProtKB-EC"/>
</dbReference>
<keyword evidence="14" id="KW-1185">Reference proteome</keyword>
<dbReference type="GO" id="GO:0004326">
    <property type="term" value="F:tetrahydrofolylpolyglutamate synthase activity"/>
    <property type="evidence" value="ECO:0007669"/>
    <property type="project" value="UniProtKB-EC"/>
</dbReference>
<protein>
    <recommendedName>
        <fullName evidence="2">tetrahydrofolate synthase</fullName>
        <ecNumber evidence="2">6.3.2.17</ecNumber>
    </recommendedName>
    <alternativeName>
        <fullName evidence="8">Tetrahydrofolylpolyglutamate synthase</fullName>
    </alternativeName>
</protein>
<evidence type="ECO:0000256" key="5">
    <source>
        <dbReference type="ARBA" id="ARBA00022741"/>
    </source>
</evidence>
<organism evidence="13 14">
    <name type="scientific">Peribacillus deserti</name>
    <dbReference type="NCBI Taxonomy" id="673318"/>
    <lineage>
        <taxon>Bacteria</taxon>
        <taxon>Bacillati</taxon>
        <taxon>Bacillota</taxon>
        <taxon>Bacilli</taxon>
        <taxon>Bacillales</taxon>
        <taxon>Bacillaceae</taxon>
        <taxon>Peribacillus</taxon>
    </lineage>
</organism>
<dbReference type="Gene3D" id="3.40.1190.10">
    <property type="entry name" value="Mur-like, catalytic domain"/>
    <property type="match status" value="1"/>
</dbReference>
<name>A0ABS2QFL6_9BACI</name>
<evidence type="ECO:0000313" key="14">
    <source>
        <dbReference type="Proteomes" id="UP000823486"/>
    </source>
</evidence>
<keyword evidence="6 10" id="KW-0067">ATP-binding</keyword>
<keyword evidence="5 10" id="KW-0547">Nucleotide-binding</keyword>
<evidence type="ECO:0000259" key="11">
    <source>
        <dbReference type="Pfam" id="PF02875"/>
    </source>
</evidence>
<evidence type="ECO:0000313" key="13">
    <source>
        <dbReference type="EMBL" id="MBM7691940.1"/>
    </source>
</evidence>
<proteinExistence type="inferred from homology"/>
<dbReference type="PROSITE" id="PS01012">
    <property type="entry name" value="FOLYLPOLYGLU_SYNT_2"/>
    <property type="match status" value="1"/>
</dbReference>
<dbReference type="EMBL" id="JAFBFI010000004">
    <property type="protein sequence ID" value="MBM7691940.1"/>
    <property type="molecule type" value="Genomic_DNA"/>
</dbReference>
<evidence type="ECO:0000256" key="3">
    <source>
        <dbReference type="ARBA" id="ARBA00022598"/>
    </source>
</evidence>
<dbReference type="InterPro" id="IPR004101">
    <property type="entry name" value="Mur_ligase_C"/>
</dbReference>
<dbReference type="InterPro" id="IPR018109">
    <property type="entry name" value="Folylpolyglutamate_synth_CS"/>
</dbReference>
<evidence type="ECO:0000256" key="10">
    <source>
        <dbReference type="PIRNR" id="PIRNR001563"/>
    </source>
</evidence>
<dbReference type="PANTHER" id="PTHR11136:SF0">
    <property type="entry name" value="DIHYDROFOLATE SYNTHETASE-RELATED"/>
    <property type="match status" value="1"/>
</dbReference>
<dbReference type="Pfam" id="PF02875">
    <property type="entry name" value="Mur_ligase_C"/>
    <property type="match status" value="1"/>
</dbReference>